<name>A0AAD5TIU4_9FUNG</name>
<comment type="caution">
    <text evidence="2">The sequence shown here is derived from an EMBL/GenBank/DDBJ whole genome shotgun (WGS) entry which is preliminary data.</text>
</comment>
<gene>
    <name evidence="2" type="ORF">HDU87_004332</name>
</gene>
<sequence length="519" mass="55634">MADAEANIAELAKESRQKDKRNFFPPIPLVVLAPLLVVAALIAVVVPSSIILNKASSDTAELLAGEYLDSLLNNVQVQVRDPVNKFEPLVEGLMRNPVLGASFDGPLINMYASPAVPLILSMGESYQLASLACYTAHWKTGYNSSYPLVNDNFLWLASVDHVVIQYATYGDIQLLGVTEPSYGVGLFAGVYPYINQTAYLYYPYTYTLIDPSRLTINETGGASYSFSIDPQMPPATLEMLGRASSAIDFNSTSFSISAFANGWTVGYVSRVHFPDANSAALPDYACAAGLRVDDQWNTLLRGLKPPIADSVVAIYGADLSIVASSNMEVDNAVLNSGALLNTDSGALFTTARPDVFTILVQTDLKARYSSGAAALSTIGSGVQYNANFQDRSWIVNAAVISMTARDTDRFLLVVAIPHSEIYGVIDSARVRSLGLSIGIAVGIAVLIAGLFVAITLPLSRLAAQMVQLTKLDFGTLESSGALERRSLILEVGVGQNASTRAGYICHNVQARFATAPERR</sequence>
<feature type="transmembrane region" description="Helical" evidence="1">
    <location>
        <begin position="23"/>
        <end position="46"/>
    </location>
</feature>
<evidence type="ECO:0000313" key="2">
    <source>
        <dbReference type="EMBL" id="KAJ3177579.1"/>
    </source>
</evidence>
<accession>A0AAD5TIU4</accession>
<evidence type="ECO:0000313" key="3">
    <source>
        <dbReference type="Proteomes" id="UP001212152"/>
    </source>
</evidence>
<organism evidence="2 3">
    <name type="scientific">Geranomyces variabilis</name>
    <dbReference type="NCBI Taxonomy" id="109894"/>
    <lineage>
        <taxon>Eukaryota</taxon>
        <taxon>Fungi</taxon>
        <taxon>Fungi incertae sedis</taxon>
        <taxon>Chytridiomycota</taxon>
        <taxon>Chytridiomycota incertae sedis</taxon>
        <taxon>Chytridiomycetes</taxon>
        <taxon>Spizellomycetales</taxon>
        <taxon>Powellomycetaceae</taxon>
        <taxon>Geranomyces</taxon>
    </lineage>
</organism>
<protein>
    <submittedName>
        <fullName evidence="2">Uncharacterized protein</fullName>
    </submittedName>
</protein>
<proteinExistence type="predicted"/>
<keyword evidence="3" id="KW-1185">Reference proteome</keyword>
<dbReference type="Proteomes" id="UP001212152">
    <property type="component" value="Unassembled WGS sequence"/>
</dbReference>
<evidence type="ECO:0000256" key="1">
    <source>
        <dbReference type="SAM" id="Phobius"/>
    </source>
</evidence>
<reference evidence="2" key="1">
    <citation type="submission" date="2020-05" db="EMBL/GenBank/DDBJ databases">
        <title>Phylogenomic resolution of chytrid fungi.</title>
        <authorList>
            <person name="Stajich J.E."/>
            <person name="Amses K."/>
            <person name="Simmons R."/>
            <person name="Seto K."/>
            <person name="Myers J."/>
            <person name="Bonds A."/>
            <person name="Quandt C.A."/>
            <person name="Barry K."/>
            <person name="Liu P."/>
            <person name="Grigoriev I."/>
            <person name="Longcore J.E."/>
            <person name="James T.Y."/>
        </authorList>
    </citation>
    <scope>NUCLEOTIDE SEQUENCE</scope>
    <source>
        <strain evidence="2">JEL0379</strain>
    </source>
</reference>
<keyword evidence="1" id="KW-0812">Transmembrane</keyword>
<feature type="transmembrane region" description="Helical" evidence="1">
    <location>
        <begin position="433"/>
        <end position="458"/>
    </location>
</feature>
<keyword evidence="1" id="KW-1133">Transmembrane helix</keyword>
<dbReference type="AlphaFoldDB" id="A0AAD5TIU4"/>
<keyword evidence="1" id="KW-0472">Membrane</keyword>
<dbReference type="EMBL" id="JADGJQ010000032">
    <property type="protein sequence ID" value="KAJ3177579.1"/>
    <property type="molecule type" value="Genomic_DNA"/>
</dbReference>